<protein>
    <recommendedName>
        <fullName evidence="8">TEP1-F</fullName>
    </recommendedName>
</protein>
<dbReference type="InterPro" id="IPR011626">
    <property type="entry name" value="Alpha-macroglobulin_TED"/>
</dbReference>
<dbReference type="InterPro" id="IPR001599">
    <property type="entry name" value="Macroglobln_a2"/>
</dbReference>
<keyword evidence="5" id="KW-0325">Glycoprotein</keyword>
<evidence type="ECO:0000313" key="14">
    <source>
        <dbReference type="EMBL" id="KMY90422.1"/>
    </source>
</evidence>
<dbReference type="SMART" id="SM01419">
    <property type="entry name" value="Thiol-ester_cl"/>
    <property type="match status" value="1"/>
</dbReference>
<keyword evidence="15" id="KW-1185">Reference proteome</keyword>
<dbReference type="Gene3D" id="2.60.40.690">
    <property type="entry name" value="Alpha-macroglobulin, receptor-binding domain"/>
    <property type="match status" value="1"/>
</dbReference>
<evidence type="ECO:0000256" key="3">
    <source>
        <dbReference type="ARBA" id="ARBA00022966"/>
    </source>
</evidence>
<dbReference type="STRING" id="7240.B4Q6W4"/>
<dbReference type="KEGG" id="dsi:Dsimw501_GD21933"/>
<dbReference type="Gene3D" id="6.20.50.160">
    <property type="match status" value="1"/>
</dbReference>
<dbReference type="InterPro" id="IPR008930">
    <property type="entry name" value="Terpenoid_cyclase/PrenylTrfase"/>
</dbReference>
<dbReference type="InterPro" id="IPR011625">
    <property type="entry name" value="A2M_N_BRD"/>
</dbReference>
<feature type="domain" description="Alpha-2-macroglobulin bait region" evidence="10">
    <location>
        <begin position="410"/>
        <end position="544"/>
    </location>
</feature>
<dbReference type="Proteomes" id="UP000035880">
    <property type="component" value="Chromosome 2L"/>
</dbReference>
<dbReference type="InterPro" id="IPR050473">
    <property type="entry name" value="A2M/Complement_sys"/>
</dbReference>
<evidence type="ECO:0000256" key="8">
    <source>
        <dbReference type="ARBA" id="ARBA00078071"/>
    </source>
</evidence>
<evidence type="ECO:0000259" key="11">
    <source>
        <dbReference type="SMART" id="SM01360"/>
    </source>
</evidence>
<dbReference type="GeneID" id="6732467"/>
<evidence type="ECO:0000256" key="9">
    <source>
        <dbReference type="SAM" id="SignalP"/>
    </source>
</evidence>
<dbReference type="GO" id="GO:0004866">
    <property type="term" value="F:endopeptidase inhibitor activity"/>
    <property type="evidence" value="ECO:0007669"/>
    <property type="project" value="InterPro"/>
</dbReference>
<comment type="subunit">
    <text evidence="7">Heterodimer of a TEP1-N chain and an TEP1-C chain non-covalently linked. Forms a complex composed of TEP1-N and TEP1-C heterodimer, LRIM1 and APL1C; the interaction stabilizes TEP1-N and TEP1-C heterodimer, prevents its binding to tissues while circulating in the hemolymph and protects the thioester bond from hydrolysis. Mature TEP1 and to a lesser extent full-length TEP1 interact with SPCLIP1; the interaction is induced by microbial infection.</text>
</comment>
<dbReference type="FunFam" id="2.60.40.690:FF:000003">
    <property type="entry name" value="Thioester-containing protein 2, isoform B"/>
    <property type="match status" value="1"/>
</dbReference>
<dbReference type="HOGENOM" id="CLU_001634_5_3_1"/>
<dbReference type="SMART" id="SM01361">
    <property type="entry name" value="A2M_recep"/>
    <property type="match status" value="1"/>
</dbReference>
<dbReference type="InterPro" id="IPR013783">
    <property type="entry name" value="Ig-like_fold"/>
</dbReference>
<feature type="domain" description="Alpha-macroglobulin receptor-binding" evidence="12">
    <location>
        <begin position="1250"/>
        <end position="1340"/>
    </location>
</feature>
<organism evidence="13 15">
    <name type="scientific">Drosophila simulans</name>
    <name type="common">Fruit fly</name>
    <dbReference type="NCBI Taxonomy" id="7240"/>
    <lineage>
        <taxon>Eukaryota</taxon>
        <taxon>Metazoa</taxon>
        <taxon>Ecdysozoa</taxon>
        <taxon>Arthropoda</taxon>
        <taxon>Hexapoda</taxon>
        <taxon>Insecta</taxon>
        <taxon>Pterygota</taxon>
        <taxon>Neoptera</taxon>
        <taxon>Endopterygota</taxon>
        <taxon>Diptera</taxon>
        <taxon>Brachycera</taxon>
        <taxon>Muscomorpha</taxon>
        <taxon>Ephydroidea</taxon>
        <taxon>Drosophilidae</taxon>
        <taxon>Drosophila</taxon>
        <taxon>Sophophora</taxon>
    </lineage>
</organism>
<dbReference type="Pfam" id="PF00207">
    <property type="entry name" value="A2M"/>
    <property type="match status" value="1"/>
</dbReference>
<feature type="signal peptide" evidence="9">
    <location>
        <begin position="1"/>
        <end position="19"/>
    </location>
</feature>
<dbReference type="CTD" id="7011"/>
<dbReference type="InterPro" id="IPR047565">
    <property type="entry name" value="Alpha-macroglob_thiol-ester_cl"/>
</dbReference>
<dbReference type="OMA" id="NWIYIQS"/>
<dbReference type="EMBL" id="CM002910">
    <property type="protein sequence ID" value="KMY90422.1"/>
    <property type="molecule type" value="Genomic_DNA"/>
</dbReference>
<evidence type="ECO:0000256" key="6">
    <source>
        <dbReference type="ARBA" id="ARBA00057615"/>
    </source>
</evidence>
<dbReference type="PANTHER" id="PTHR11412">
    <property type="entry name" value="MACROGLOBULIN / COMPLEMENT"/>
    <property type="match status" value="1"/>
</dbReference>
<reference evidence="13" key="2">
    <citation type="submission" date="2008-06" db="EMBL/GenBank/DDBJ databases">
        <authorList>
            <consortium name="FlyBase"/>
        </authorList>
    </citation>
    <scope>NUCLEOTIDE SEQUENCE</scope>
    <source>
        <strain evidence="13">Mixed</strain>
        <strain evidence="14">W501</strain>
    </source>
</reference>
<dbReference type="PROSITE" id="PS00477">
    <property type="entry name" value="ALPHA_2_MACROGLOBULIN"/>
    <property type="match status" value="1"/>
</dbReference>
<keyword evidence="2" id="KW-0391">Immunity</keyword>
<dbReference type="Pfam" id="PF07677">
    <property type="entry name" value="A2M_recep"/>
    <property type="match status" value="1"/>
</dbReference>
<dbReference type="InterPro" id="IPR041555">
    <property type="entry name" value="MG3"/>
</dbReference>
<gene>
    <name evidence="13" type="primary">Dsim\TepI</name>
    <name evidence="14" type="synonym">Dsim\Tep1</name>
    <name evidence="13" type="ORF">Dsim_GD21933</name>
    <name evidence="14" type="ORF">Dsimw501_GD21933</name>
</gene>
<dbReference type="Pfam" id="PF07703">
    <property type="entry name" value="A2M_BRD"/>
    <property type="match status" value="1"/>
</dbReference>
<dbReference type="FunFam" id="6.20.50.160:FF:000002">
    <property type="entry name" value="Thioester-containing protein 2, isoform B"/>
    <property type="match status" value="1"/>
</dbReference>
<keyword evidence="4" id="KW-1015">Disulfide bond</keyword>
<dbReference type="Pfam" id="PF07678">
    <property type="entry name" value="TED_complement"/>
    <property type="match status" value="1"/>
</dbReference>
<evidence type="ECO:0000256" key="5">
    <source>
        <dbReference type="ARBA" id="ARBA00023180"/>
    </source>
</evidence>
<evidence type="ECO:0000259" key="10">
    <source>
        <dbReference type="SMART" id="SM01359"/>
    </source>
</evidence>
<evidence type="ECO:0000259" key="12">
    <source>
        <dbReference type="SMART" id="SM01361"/>
    </source>
</evidence>
<reference evidence="14" key="4">
    <citation type="submission" date="2014-06" db="EMBL/GenBank/DDBJ databases">
        <authorList>
            <person name="Hu T."/>
            <person name="Eisen M.B."/>
            <person name="Thornton K.R."/>
            <person name="Andolfatto P."/>
        </authorList>
    </citation>
    <scope>NUCLEOTIDE SEQUENCE</scope>
    <source>
        <strain evidence="14">W501</strain>
    </source>
</reference>
<dbReference type="Gene3D" id="2.60.40.1940">
    <property type="match status" value="1"/>
</dbReference>
<sequence length="1359" mass="152334">MLWLILSSTILHCVLLINANGLYSVVAPKTLRSNSAYKVVVAIHNAPRPTEVSVSLSGPSFNSRKYVDVPSMSSKTVRFDIPKLTRGEYELKVLGSGGIEFQNSTKLGFEPDLNWLYIQSDKATYKPGDKIQFRVLFLDKHTRPAVIDKPIQIEIRDGAQNLIKSWKDIKPTRGVYSGELQLSDRPVLGNWTLTAAVQDEANVTNVLVVDKYVVPKFEVLILTAKDVAASAGYIRATIKARYTFKKPVKGHVVASIEGSSTEKSLPIDGEVNVEFPISATAKRLLKITAIVTEELTDLKHNGTAYVTVHQHRHKQEDLLWPTHYRPGVLYEFKTVVRNLDGSPVMDSSKMVNFNVLCCQAYRNFSASLQNSIATQHIMLPDSTCKSCLVTSTFETAAKLERYIYKIDKKLMISIITKKPQLRKELKINVVSDTYLPYFIITIFARGNIVMSQFISLEGRKKSQEIEFEPAFVMVPQATIFVHYIFNGVLISDEKTVDIERDFENTIEISTTNEARPRDEVSLKVKTDPHSFVGLLGVDQSVLLLRSGNDLNRDQILNNLATYSTDLVTLTNANINIYRSSGGCYTDPGKTNCTGNFFSRTVFKDELAKNSGPAPTLGSTTAQGSLPPVRKLFPETWLFSDINDVGANGEYVIRKTVPDTLTSWVITGFSLSPQSGLAVTRSPSRIRVFQPFFITTNLPYSVKRGEVIAIPVVVFNYLGMDVKAKVSMDNSDGQYEFIETTNANMSQYHLGVQREKSLWIPANTGRGISFMIRPKKVGLTTLKITAISSYAGDRLHQILKVEADGVQKYVNKAVLIDVQRLKRRSLAPPEKSLFIEKVDEAIEGSEFFEFEVFGTSQAPQLEHLDDLVHLPYGCGEQNMFNFVPSILALSYLKENNRQDQEIENNAKSYVETGYQRELNYKRHDGSFSAWGQSDPSGSTWLTAYVIRSFHQAAKYIDIDKNVLVAGLDFLVSRQGTDGEFRELGRVIHNSHGSPLALTSFVLLTFFENKEYMHKYQNVIDRAVAFVDTKVRQSNEPYDLAIAALALSLADKRKANIVLDKLERLASRQGDHKWWTGSDKSKSSDVEITSYVLLALLERDAEQHKSNEHRPIVDWLISKRNSNGGFVSSQDTVVGIMALTKFELQSHESTDSLNIDYWFSIEDKKHVTITKETELKVQTHTLPENGNNLKFLATGQGHAQVQLSYRYNVATKEASPSFKLTTTVKKSDKSRLILGICGEYTPIAASDGNKPTNMALMQVQLPSGYVCDTDSFAAIEAISDVKRVETKNEDTEVHIYFEKLLPGDRKCLTLKAIYTHAVANLKPSWIRLYDYYATERTATEFYHVDTSLCDICHGDECGSGC</sequence>
<dbReference type="OrthoDB" id="9998011at2759"/>
<dbReference type="SUPFAM" id="SSF49410">
    <property type="entry name" value="Alpha-macroglobulin receptor domain"/>
    <property type="match status" value="1"/>
</dbReference>
<dbReference type="Gene3D" id="2.60.40.1930">
    <property type="match status" value="2"/>
</dbReference>
<feature type="domain" description="Alpha-2-macroglobulin" evidence="11">
    <location>
        <begin position="635"/>
        <end position="727"/>
    </location>
</feature>
<proteinExistence type="predicted"/>
<keyword evidence="1 9" id="KW-0732">Signal</keyword>
<evidence type="ECO:0000313" key="13">
    <source>
        <dbReference type="EMBL" id="EDX05172.1"/>
    </source>
</evidence>
<evidence type="ECO:0000256" key="2">
    <source>
        <dbReference type="ARBA" id="ARBA00022859"/>
    </source>
</evidence>
<dbReference type="CDD" id="cd02897">
    <property type="entry name" value="A2M_2"/>
    <property type="match status" value="1"/>
</dbReference>
<dbReference type="Gene3D" id="2.20.130.20">
    <property type="match status" value="1"/>
</dbReference>
<feature type="chain" id="PRO_5014299392" description="TEP1-F" evidence="9">
    <location>
        <begin position="20"/>
        <end position="1359"/>
    </location>
</feature>
<reference evidence="13 15" key="1">
    <citation type="journal article" date="2007" name="Nature">
        <title>Evolution of genes and genomes on the Drosophila phylogeny.</title>
        <authorList>
            <consortium name="Drosophila 12 Genomes Consortium"/>
            <person name="Clark A.G."/>
            <person name="Eisen M.B."/>
            <person name="Smith D.R."/>
            <person name="Bergman C.M."/>
            <person name="Oliver B."/>
            <person name="Markow T.A."/>
            <person name="Kaufman T.C."/>
            <person name="Kellis M."/>
            <person name="Gelbart W."/>
            <person name="Iyer V.N."/>
            <person name="Pollard D.A."/>
            <person name="Sackton T.B."/>
            <person name="Larracuente A.M."/>
            <person name="Singh N.D."/>
            <person name="Abad J.P."/>
            <person name="Abt D.N."/>
            <person name="Adryan B."/>
            <person name="Aguade M."/>
            <person name="Akashi H."/>
            <person name="Anderson W.W."/>
            <person name="Aquadro C.F."/>
            <person name="Ardell D.H."/>
            <person name="Arguello R."/>
            <person name="Artieri C.G."/>
            <person name="Barbash D.A."/>
            <person name="Barker D."/>
            <person name="Barsanti P."/>
            <person name="Batterham P."/>
            <person name="Batzoglou S."/>
            <person name="Begun D."/>
            <person name="Bhutkar A."/>
            <person name="Blanco E."/>
            <person name="Bosak S.A."/>
            <person name="Bradley R.K."/>
            <person name="Brand A.D."/>
            <person name="Brent M.R."/>
            <person name="Brooks A.N."/>
            <person name="Brown R.H."/>
            <person name="Butlin R.K."/>
            <person name="Caggese C."/>
            <person name="Calvi B.R."/>
            <person name="Bernardo de Carvalho A."/>
            <person name="Caspi A."/>
            <person name="Castrezana S."/>
            <person name="Celniker S.E."/>
            <person name="Chang J.L."/>
            <person name="Chapple C."/>
            <person name="Chatterji S."/>
            <person name="Chinwalla A."/>
            <person name="Civetta A."/>
            <person name="Clifton S.W."/>
            <person name="Comeron J.M."/>
            <person name="Costello J.C."/>
            <person name="Coyne J.A."/>
            <person name="Daub J."/>
            <person name="David R.G."/>
            <person name="Delcher A.L."/>
            <person name="Delehaunty K."/>
            <person name="Do C.B."/>
            <person name="Ebling H."/>
            <person name="Edwards K."/>
            <person name="Eickbush T."/>
            <person name="Evans J.D."/>
            <person name="Filipski A."/>
            <person name="Findeiss S."/>
            <person name="Freyhult E."/>
            <person name="Fulton L."/>
            <person name="Fulton R."/>
            <person name="Garcia A.C."/>
            <person name="Gardiner A."/>
            <person name="Garfield D.A."/>
            <person name="Garvin B.E."/>
            <person name="Gibson G."/>
            <person name="Gilbert D."/>
            <person name="Gnerre S."/>
            <person name="Godfrey J."/>
            <person name="Good R."/>
            <person name="Gotea V."/>
            <person name="Gravely B."/>
            <person name="Greenberg A.J."/>
            <person name="Griffiths-Jones S."/>
            <person name="Gross S."/>
            <person name="Guigo R."/>
            <person name="Gustafson E.A."/>
            <person name="Haerty W."/>
            <person name="Hahn M.W."/>
            <person name="Halligan D.L."/>
            <person name="Halpern A.L."/>
            <person name="Halter G.M."/>
            <person name="Han M.V."/>
            <person name="Heger A."/>
            <person name="Hillier L."/>
            <person name="Hinrichs A.S."/>
            <person name="Holmes I."/>
            <person name="Hoskins R.A."/>
            <person name="Hubisz M.J."/>
            <person name="Hultmark D."/>
            <person name="Huntley M.A."/>
            <person name="Jaffe D.B."/>
            <person name="Jagadeeshan S."/>
            <person name="Jeck W.R."/>
            <person name="Johnson J."/>
            <person name="Jones C.D."/>
            <person name="Jordan W.C."/>
            <person name="Karpen G.H."/>
            <person name="Kataoka E."/>
            <person name="Keightley P.D."/>
            <person name="Kheradpour P."/>
            <person name="Kirkness E.F."/>
            <person name="Koerich L.B."/>
            <person name="Kristiansen K."/>
            <person name="Kudrna D."/>
            <person name="Kulathinal R.J."/>
            <person name="Kumar S."/>
            <person name="Kwok R."/>
            <person name="Lander E."/>
            <person name="Langley C.H."/>
            <person name="Lapoint R."/>
            <person name="Lazzaro B.P."/>
            <person name="Lee S.J."/>
            <person name="Levesque L."/>
            <person name="Li R."/>
            <person name="Lin C.F."/>
            <person name="Lin M.F."/>
            <person name="Lindblad-Toh K."/>
            <person name="Llopart A."/>
            <person name="Long M."/>
            <person name="Low L."/>
            <person name="Lozovsky E."/>
            <person name="Lu J."/>
            <person name="Luo M."/>
            <person name="Machado C.A."/>
            <person name="Makalowski W."/>
            <person name="Marzo M."/>
            <person name="Matsuda M."/>
            <person name="Matzkin L."/>
            <person name="McAllister B."/>
            <person name="McBride C.S."/>
            <person name="McKernan B."/>
            <person name="McKernan K."/>
            <person name="Mendez-Lago M."/>
            <person name="Minx P."/>
            <person name="Mollenhauer M.U."/>
            <person name="Montooth K."/>
            <person name="Mount S.M."/>
            <person name="Mu X."/>
            <person name="Myers E."/>
            <person name="Negre B."/>
            <person name="Newfeld S."/>
            <person name="Nielsen R."/>
            <person name="Noor M.A."/>
            <person name="O'Grady P."/>
            <person name="Pachter L."/>
            <person name="Papaceit M."/>
            <person name="Parisi M.J."/>
            <person name="Parisi M."/>
            <person name="Parts L."/>
            <person name="Pedersen J.S."/>
            <person name="Pesole G."/>
            <person name="Phillippy A.M."/>
            <person name="Ponting C.P."/>
            <person name="Pop M."/>
            <person name="Porcelli D."/>
            <person name="Powell J.R."/>
            <person name="Prohaska S."/>
            <person name="Pruitt K."/>
            <person name="Puig M."/>
            <person name="Quesneville H."/>
            <person name="Ram K.R."/>
            <person name="Rand D."/>
            <person name="Rasmussen M.D."/>
            <person name="Reed L.K."/>
            <person name="Reenan R."/>
            <person name="Reily A."/>
            <person name="Remington K.A."/>
            <person name="Rieger T.T."/>
            <person name="Ritchie M.G."/>
            <person name="Robin C."/>
            <person name="Rogers Y.H."/>
            <person name="Rohde C."/>
            <person name="Rozas J."/>
            <person name="Rubenfield M.J."/>
            <person name="Ruiz A."/>
            <person name="Russo S."/>
            <person name="Salzberg S.L."/>
            <person name="Sanchez-Gracia A."/>
            <person name="Saranga D.J."/>
            <person name="Sato H."/>
            <person name="Schaeffer S.W."/>
            <person name="Schatz M.C."/>
            <person name="Schlenke T."/>
            <person name="Schwartz R."/>
            <person name="Segarra C."/>
            <person name="Singh R.S."/>
            <person name="Sirot L."/>
            <person name="Sirota M."/>
            <person name="Sisneros N.B."/>
            <person name="Smith C.D."/>
            <person name="Smith T.F."/>
            <person name="Spieth J."/>
            <person name="Stage D.E."/>
            <person name="Stark A."/>
            <person name="Stephan W."/>
            <person name="Strausberg R.L."/>
            <person name="Strempel S."/>
            <person name="Sturgill D."/>
            <person name="Sutton G."/>
            <person name="Sutton G.G."/>
            <person name="Tao W."/>
            <person name="Teichmann S."/>
            <person name="Tobari Y.N."/>
            <person name="Tomimura Y."/>
            <person name="Tsolas J.M."/>
            <person name="Valente V.L."/>
            <person name="Venter E."/>
            <person name="Venter J.C."/>
            <person name="Vicario S."/>
            <person name="Vieira F.G."/>
            <person name="Vilella A.J."/>
            <person name="Villasante A."/>
            <person name="Walenz B."/>
            <person name="Wang J."/>
            <person name="Wasserman M."/>
            <person name="Watts T."/>
            <person name="Wilson D."/>
            <person name="Wilson R.K."/>
            <person name="Wing R.A."/>
            <person name="Wolfner M.F."/>
            <person name="Wong A."/>
            <person name="Wong G.K."/>
            <person name="Wu C.I."/>
            <person name="Wu G."/>
            <person name="Yamamoto D."/>
            <person name="Yang H.P."/>
            <person name="Yang S.P."/>
            <person name="Yorke J.A."/>
            <person name="Yoshida K."/>
            <person name="Zdobnov E."/>
            <person name="Zhang P."/>
            <person name="Zhang Y."/>
            <person name="Zimin A.V."/>
            <person name="Baldwin J."/>
            <person name="Abdouelleil A."/>
            <person name="Abdulkadir J."/>
            <person name="Abebe A."/>
            <person name="Abera B."/>
            <person name="Abreu J."/>
            <person name="Acer S.C."/>
            <person name="Aftuck L."/>
            <person name="Alexander A."/>
            <person name="An P."/>
            <person name="Anderson E."/>
            <person name="Anderson S."/>
            <person name="Arachi H."/>
            <person name="Azer M."/>
            <person name="Bachantsang P."/>
            <person name="Barry A."/>
            <person name="Bayul T."/>
            <person name="Berlin A."/>
            <person name="Bessette D."/>
            <person name="Bloom T."/>
            <person name="Blye J."/>
            <person name="Boguslavskiy L."/>
            <person name="Bonnet C."/>
            <person name="Boukhgalter B."/>
            <person name="Bourzgui I."/>
            <person name="Brown A."/>
            <person name="Cahill P."/>
            <person name="Channer S."/>
            <person name="Cheshatsang Y."/>
            <person name="Chuda L."/>
            <person name="Citroen M."/>
            <person name="Collymore A."/>
            <person name="Cooke P."/>
            <person name="Costello M."/>
            <person name="D'Aco K."/>
            <person name="Daza R."/>
            <person name="De Haan G."/>
            <person name="DeGray S."/>
            <person name="DeMaso C."/>
            <person name="Dhargay N."/>
            <person name="Dooley K."/>
            <person name="Dooley E."/>
            <person name="Doricent M."/>
            <person name="Dorje P."/>
            <person name="Dorjee K."/>
            <person name="Dupes A."/>
            <person name="Elong R."/>
            <person name="Falk J."/>
            <person name="Farina A."/>
            <person name="Faro S."/>
            <person name="Ferguson D."/>
            <person name="Fisher S."/>
            <person name="Foley C.D."/>
            <person name="Franke A."/>
            <person name="Friedrich D."/>
            <person name="Gadbois L."/>
            <person name="Gearin G."/>
            <person name="Gearin C.R."/>
            <person name="Giannoukos G."/>
            <person name="Goode T."/>
            <person name="Graham J."/>
            <person name="Grandbois E."/>
            <person name="Grewal S."/>
            <person name="Gyaltsen K."/>
            <person name="Hafez N."/>
            <person name="Hagos B."/>
            <person name="Hall J."/>
            <person name="Henson C."/>
            <person name="Hollinger A."/>
            <person name="Honan T."/>
            <person name="Huard M.D."/>
            <person name="Hughes L."/>
            <person name="Hurhula B."/>
            <person name="Husby M.E."/>
            <person name="Kamat A."/>
            <person name="Kanga B."/>
            <person name="Kashin S."/>
            <person name="Khazanovich D."/>
            <person name="Kisner P."/>
            <person name="Lance K."/>
            <person name="Lara M."/>
            <person name="Lee W."/>
            <person name="Lennon N."/>
            <person name="Letendre F."/>
            <person name="LeVine R."/>
            <person name="Lipovsky A."/>
            <person name="Liu X."/>
            <person name="Liu J."/>
            <person name="Liu S."/>
            <person name="Lokyitsang T."/>
            <person name="Lokyitsang Y."/>
            <person name="Lubonja R."/>
            <person name="Lui A."/>
            <person name="MacDonald P."/>
            <person name="Magnisalis V."/>
            <person name="Maru K."/>
            <person name="Matthews C."/>
            <person name="McCusker W."/>
            <person name="McDonough S."/>
            <person name="Mehta T."/>
            <person name="Meldrim J."/>
            <person name="Meneus L."/>
            <person name="Mihai O."/>
            <person name="Mihalev A."/>
            <person name="Mihova T."/>
            <person name="Mittelman R."/>
            <person name="Mlenga V."/>
            <person name="Montmayeur A."/>
            <person name="Mulrain L."/>
            <person name="Navidi A."/>
            <person name="Naylor J."/>
            <person name="Negash T."/>
            <person name="Nguyen T."/>
            <person name="Nguyen N."/>
            <person name="Nicol R."/>
            <person name="Norbu C."/>
            <person name="Norbu N."/>
            <person name="Novod N."/>
            <person name="O'Neill B."/>
            <person name="Osman S."/>
            <person name="Markiewicz E."/>
            <person name="Oyono O.L."/>
            <person name="Patti C."/>
            <person name="Phunkhang P."/>
            <person name="Pierre F."/>
            <person name="Priest M."/>
            <person name="Raghuraman S."/>
            <person name="Rege F."/>
            <person name="Reyes R."/>
            <person name="Rise C."/>
            <person name="Rogov P."/>
            <person name="Ross K."/>
            <person name="Ryan E."/>
            <person name="Settipalli S."/>
            <person name="Shea T."/>
            <person name="Sherpa N."/>
            <person name="Shi L."/>
            <person name="Shih D."/>
            <person name="Sparrow T."/>
            <person name="Spaulding J."/>
            <person name="Stalker J."/>
            <person name="Stange-Thomann N."/>
            <person name="Stavropoulos S."/>
            <person name="Stone C."/>
            <person name="Strader C."/>
            <person name="Tesfaye S."/>
            <person name="Thomson T."/>
            <person name="Thoulutsang Y."/>
            <person name="Thoulutsang D."/>
            <person name="Topham K."/>
            <person name="Topping I."/>
            <person name="Tsamla T."/>
            <person name="Vassiliev H."/>
            <person name="Vo A."/>
            <person name="Wangchuk T."/>
            <person name="Wangdi T."/>
            <person name="Weiand M."/>
            <person name="Wilkinson J."/>
            <person name="Wilson A."/>
            <person name="Yadav S."/>
            <person name="Young G."/>
            <person name="Yu Q."/>
            <person name="Zembek L."/>
            <person name="Zhong D."/>
            <person name="Zimmer A."/>
            <person name="Zwirko Z."/>
            <person name="Jaffe D.B."/>
            <person name="Alvarez P."/>
            <person name="Brockman W."/>
            <person name="Butler J."/>
            <person name="Chin C."/>
            <person name="Gnerre S."/>
            <person name="Grabherr M."/>
            <person name="Kleber M."/>
            <person name="Mauceli E."/>
            <person name="MacCallum I."/>
        </authorList>
    </citation>
    <scope>NUCLEOTIDE SEQUENCE [LARGE SCALE GENOMIC DNA]</scope>
    <source>
        <strain evidence="13">Mixed</strain>
        <strain evidence="15">mosaic</strain>
    </source>
</reference>
<evidence type="ECO:0000313" key="15">
    <source>
        <dbReference type="Proteomes" id="UP000000304"/>
    </source>
</evidence>
<dbReference type="Proteomes" id="UP000000304">
    <property type="component" value="Chromosome 2L"/>
</dbReference>
<comment type="function">
    <text evidence="6">Binds covalently through a thioester bond to the pathogen surface resulting in pathogen clearance.</text>
</comment>
<dbReference type="Pfam" id="PF01835">
    <property type="entry name" value="MG2"/>
    <property type="match status" value="1"/>
</dbReference>
<accession>B4Q6W4</accession>
<dbReference type="Gene3D" id="2.60.40.10">
    <property type="entry name" value="Immunoglobulins"/>
    <property type="match status" value="1"/>
</dbReference>
<dbReference type="SUPFAM" id="SSF48239">
    <property type="entry name" value="Terpenoid cyclases/Protein prenyltransferases"/>
    <property type="match status" value="1"/>
</dbReference>
<dbReference type="InterPro" id="IPR009048">
    <property type="entry name" value="A-macroglobulin_rcpt-bd"/>
</dbReference>
<reference evidence="14" key="3">
    <citation type="journal article" date="2013" name="Genome Res.">
        <title>A second-generation assembly of the Drosophila simulans genome provides new insights into patterns of lineage-specific divergence.</title>
        <authorList>
            <person name="Hu T.T."/>
            <person name="Eisen M.B."/>
            <person name="Thornton K.R."/>
            <person name="Andolfatto P."/>
        </authorList>
    </citation>
    <scope>NUCLEOTIDE SEQUENCE [LARGE SCALE GENOMIC DNA]</scope>
    <source>
        <strain evidence="14">W501</strain>
    </source>
</reference>
<evidence type="ECO:0000256" key="4">
    <source>
        <dbReference type="ARBA" id="ARBA00023157"/>
    </source>
</evidence>
<dbReference type="Gene3D" id="2.60.40.2950">
    <property type="match status" value="1"/>
</dbReference>
<dbReference type="PANTHER" id="PTHR11412:SF136">
    <property type="entry name" value="CD109 ANTIGEN"/>
    <property type="match status" value="1"/>
</dbReference>
<dbReference type="InterPro" id="IPR002890">
    <property type="entry name" value="MG2"/>
</dbReference>
<dbReference type="FunFam" id="2.60.40.10:FF:000155">
    <property type="entry name" value="complement C3 isoform X1"/>
    <property type="match status" value="1"/>
</dbReference>
<dbReference type="GO" id="GO:0005615">
    <property type="term" value="C:extracellular space"/>
    <property type="evidence" value="ECO:0007669"/>
    <property type="project" value="InterPro"/>
</dbReference>
<dbReference type="FunFam" id="2.60.40.1930:FF:000001">
    <property type="entry name" value="CD109 isoform 3"/>
    <property type="match status" value="1"/>
</dbReference>
<dbReference type="Gene3D" id="2.60.120.1540">
    <property type="match status" value="1"/>
</dbReference>
<dbReference type="EMBL" id="CM000361">
    <property type="protein sequence ID" value="EDX05172.1"/>
    <property type="molecule type" value="Genomic_DNA"/>
</dbReference>
<dbReference type="Gene3D" id="1.50.10.20">
    <property type="match status" value="1"/>
</dbReference>
<evidence type="ECO:0000256" key="1">
    <source>
        <dbReference type="ARBA" id="ARBA00022729"/>
    </source>
</evidence>
<dbReference type="InterPro" id="IPR041813">
    <property type="entry name" value="A2M_TED"/>
</dbReference>
<dbReference type="Pfam" id="PF17791">
    <property type="entry name" value="MG3"/>
    <property type="match status" value="1"/>
</dbReference>
<dbReference type="SMART" id="SM01360">
    <property type="entry name" value="A2M"/>
    <property type="match status" value="1"/>
</dbReference>
<dbReference type="GO" id="GO:0045087">
    <property type="term" value="P:innate immune response"/>
    <property type="evidence" value="ECO:0007669"/>
    <property type="project" value="EnsemblMetazoa"/>
</dbReference>
<keyword evidence="3" id="KW-0882">Thioester bond</keyword>
<dbReference type="InterPro" id="IPR036595">
    <property type="entry name" value="A-macroglobulin_rcpt-bd_sf"/>
</dbReference>
<evidence type="ECO:0000256" key="7">
    <source>
        <dbReference type="ARBA" id="ARBA00063781"/>
    </source>
</evidence>
<name>B4Q6W4_DROSI</name>
<dbReference type="InterPro" id="IPR019742">
    <property type="entry name" value="MacrogloblnA2_CS"/>
</dbReference>
<dbReference type="SMART" id="SM01359">
    <property type="entry name" value="A2M_N_2"/>
    <property type="match status" value="1"/>
</dbReference>